<dbReference type="GO" id="GO:0003886">
    <property type="term" value="F:DNA (cytosine-5-)-methyltransferase activity"/>
    <property type="evidence" value="ECO:0007669"/>
    <property type="project" value="UniProtKB-EC"/>
</dbReference>
<evidence type="ECO:0000256" key="6">
    <source>
        <dbReference type="PROSITE-ProRule" id="PRU01016"/>
    </source>
</evidence>
<dbReference type="EC" id="2.1.1.37" evidence="8"/>
<evidence type="ECO:0000256" key="8">
    <source>
        <dbReference type="RuleBase" id="RU000417"/>
    </source>
</evidence>
<dbReference type="Gene3D" id="3.40.50.150">
    <property type="entry name" value="Vaccinia Virus protein VP39"/>
    <property type="match status" value="1"/>
</dbReference>
<dbReference type="Gene3D" id="3.90.120.10">
    <property type="entry name" value="DNA Methylase, subunit A, domain 2"/>
    <property type="match status" value="1"/>
</dbReference>
<dbReference type="InterPro" id="IPR050390">
    <property type="entry name" value="C5-Methyltransferase"/>
</dbReference>
<dbReference type="Proteomes" id="UP000191025">
    <property type="component" value="Unassembled WGS sequence"/>
</dbReference>
<dbReference type="SUPFAM" id="SSF53335">
    <property type="entry name" value="S-adenosyl-L-methionine-dependent methyltransferases"/>
    <property type="match status" value="1"/>
</dbReference>
<name>A0A1V4H206_MORLA</name>
<comment type="catalytic activity">
    <reaction evidence="5 8">
        <text>a 2'-deoxycytidine in DNA + S-adenosyl-L-methionine = a 5-methyl-2'-deoxycytidine in DNA + S-adenosyl-L-homocysteine + H(+)</text>
        <dbReference type="Rhea" id="RHEA:13681"/>
        <dbReference type="Rhea" id="RHEA-COMP:11369"/>
        <dbReference type="Rhea" id="RHEA-COMP:11370"/>
        <dbReference type="ChEBI" id="CHEBI:15378"/>
        <dbReference type="ChEBI" id="CHEBI:57856"/>
        <dbReference type="ChEBI" id="CHEBI:59789"/>
        <dbReference type="ChEBI" id="CHEBI:85452"/>
        <dbReference type="ChEBI" id="CHEBI:85454"/>
        <dbReference type="EC" id="2.1.1.37"/>
    </reaction>
</comment>
<evidence type="ECO:0000313" key="10">
    <source>
        <dbReference type="Proteomes" id="UP000191025"/>
    </source>
</evidence>
<feature type="active site" evidence="6">
    <location>
        <position position="102"/>
    </location>
</feature>
<dbReference type="InterPro" id="IPR029063">
    <property type="entry name" value="SAM-dependent_MTases_sf"/>
</dbReference>
<reference evidence="10" key="1">
    <citation type="submission" date="2017-03" db="EMBL/GenBank/DDBJ databases">
        <title>Draft genome sequence of Moraxella equi CCUG 4950T type strain.</title>
        <authorList>
            <person name="Salva-Serra F."/>
            <person name="Engstrom-Jakobsson H."/>
            <person name="Thorell K."/>
            <person name="Jaen-Luchoro D."/>
            <person name="Gonzales-Siles L."/>
            <person name="Karlsson R."/>
            <person name="Yazdan S."/>
            <person name="Boulund F."/>
            <person name="Johnning A."/>
            <person name="Engstrand L."/>
            <person name="Kristiansson E."/>
            <person name="Moore E."/>
        </authorList>
    </citation>
    <scope>NUCLEOTIDE SEQUENCE [LARGE SCALE GENOMIC DNA]</scope>
    <source>
        <strain evidence="10">CCUG 4441</strain>
    </source>
</reference>
<dbReference type="EMBL" id="MXAN01000010">
    <property type="protein sequence ID" value="OPH38863.1"/>
    <property type="molecule type" value="Genomic_DNA"/>
</dbReference>
<dbReference type="GO" id="GO:0032259">
    <property type="term" value="P:methylation"/>
    <property type="evidence" value="ECO:0007669"/>
    <property type="project" value="UniProtKB-KW"/>
</dbReference>
<evidence type="ECO:0000256" key="3">
    <source>
        <dbReference type="ARBA" id="ARBA00022691"/>
    </source>
</evidence>
<dbReference type="Pfam" id="PF00145">
    <property type="entry name" value="DNA_methylase"/>
    <property type="match status" value="1"/>
</dbReference>
<evidence type="ECO:0000256" key="5">
    <source>
        <dbReference type="ARBA" id="ARBA00047422"/>
    </source>
</evidence>
<keyword evidence="4" id="KW-0680">Restriction system</keyword>
<dbReference type="PANTHER" id="PTHR10629">
    <property type="entry name" value="CYTOSINE-SPECIFIC METHYLTRANSFERASE"/>
    <property type="match status" value="1"/>
</dbReference>
<dbReference type="RefSeq" id="WP_062498824.1">
    <property type="nucleotide sequence ID" value="NZ_MXAN01000010.1"/>
</dbReference>
<sequence length="413" mass="47852">MLNILELFAGCGGLLDGFKQTGHYHLLSAIEWEKPQVNTLIQRLESKYQITDAKNRVLHFDIQRVNELIFGWKNDPKFGSHNGLQSIIGNQKVDIITGGPPCQAYSMAGRVQDKNGMKDDYRNFLFESYIALVAHYRPKMIVFENVEGILTAIPTGEKIIDLIKKAFNEVGYEIIDDLKQFALLDLSDFGVPQKRKRVIIIGIRKDNKNINYQTELKVFYQLLSEKKVTQKSTVKDAIFDLPPIYPLKEQTKKNAYDNNNQINGHCSRFHSVRDQEIFYELATDIELQEFKYLSAENLIQLYYDKTGKTTKVHKYYVLRWDEPSNTIPAHLKKDGLRHIHPDPKQKRSITVREAARLQSFDDDFLFNESMVANFEMIGNAVPPKFAKILAQTIYDFYHQLIQKEQNYLTEKSA</sequence>
<evidence type="ECO:0000256" key="2">
    <source>
        <dbReference type="ARBA" id="ARBA00022679"/>
    </source>
</evidence>
<dbReference type="GO" id="GO:0003677">
    <property type="term" value="F:DNA binding"/>
    <property type="evidence" value="ECO:0007669"/>
    <property type="project" value="TreeGrafter"/>
</dbReference>
<evidence type="ECO:0000256" key="7">
    <source>
        <dbReference type="RuleBase" id="RU000416"/>
    </source>
</evidence>
<organism evidence="9 10">
    <name type="scientific">Moraxella lacunata</name>
    <dbReference type="NCBI Taxonomy" id="477"/>
    <lineage>
        <taxon>Bacteria</taxon>
        <taxon>Pseudomonadati</taxon>
        <taxon>Pseudomonadota</taxon>
        <taxon>Gammaproteobacteria</taxon>
        <taxon>Moraxellales</taxon>
        <taxon>Moraxellaceae</taxon>
        <taxon>Moraxella</taxon>
    </lineage>
</organism>
<keyword evidence="1 6" id="KW-0489">Methyltransferase</keyword>
<keyword evidence="3 6" id="KW-0949">S-adenosyl-L-methionine</keyword>
<evidence type="ECO:0000256" key="1">
    <source>
        <dbReference type="ARBA" id="ARBA00022603"/>
    </source>
</evidence>
<dbReference type="GO" id="GO:0009307">
    <property type="term" value="P:DNA restriction-modification system"/>
    <property type="evidence" value="ECO:0007669"/>
    <property type="project" value="UniProtKB-KW"/>
</dbReference>
<evidence type="ECO:0000256" key="4">
    <source>
        <dbReference type="ARBA" id="ARBA00022747"/>
    </source>
</evidence>
<dbReference type="PRINTS" id="PR00105">
    <property type="entry name" value="C5METTRFRASE"/>
</dbReference>
<comment type="caution">
    <text evidence="9">The sequence shown here is derived from an EMBL/GenBank/DDBJ whole genome shotgun (WGS) entry which is preliminary data.</text>
</comment>
<dbReference type="PANTHER" id="PTHR10629:SF52">
    <property type="entry name" value="DNA (CYTOSINE-5)-METHYLTRANSFERASE 1"/>
    <property type="match status" value="1"/>
</dbReference>
<gene>
    <name evidence="9" type="ORF">B5J94_02185</name>
</gene>
<comment type="similarity">
    <text evidence="6 7">Belongs to the class I-like SAM-binding methyltransferase superfamily. C5-methyltransferase family.</text>
</comment>
<dbReference type="NCBIfam" id="TIGR00675">
    <property type="entry name" value="dcm"/>
    <property type="match status" value="1"/>
</dbReference>
<dbReference type="GO" id="GO:0044027">
    <property type="term" value="P:negative regulation of gene expression via chromosomal CpG island methylation"/>
    <property type="evidence" value="ECO:0007669"/>
    <property type="project" value="TreeGrafter"/>
</dbReference>
<proteinExistence type="inferred from homology"/>
<evidence type="ECO:0000313" key="9">
    <source>
        <dbReference type="EMBL" id="OPH38863.1"/>
    </source>
</evidence>
<accession>A0A1V4H206</accession>
<keyword evidence="2 6" id="KW-0808">Transferase</keyword>
<protein>
    <recommendedName>
        <fullName evidence="8">Cytosine-specific methyltransferase</fullName>
        <ecNumber evidence="8">2.1.1.37</ecNumber>
    </recommendedName>
</protein>
<dbReference type="PROSITE" id="PS00094">
    <property type="entry name" value="C5_MTASE_1"/>
    <property type="match status" value="1"/>
</dbReference>
<dbReference type="InterPro" id="IPR001525">
    <property type="entry name" value="C5_MeTfrase"/>
</dbReference>
<dbReference type="PROSITE" id="PS51679">
    <property type="entry name" value="SAM_MT_C5"/>
    <property type="match status" value="1"/>
</dbReference>
<dbReference type="InterPro" id="IPR018117">
    <property type="entry name" value="C5_DNA_meth_AS"/>
</dbReference>
<dbReference type="AlphaFoldDB" id="A0A1V4H206"/>